<feature type="region of interest" description="Disordered" evidence="1">
    <location>
        <begin position="1"/>
        <end position="112"/>
    </location>
</feature>
<comment type="caution">
    <text evidence="3">The sequence shown here is derived from an EMBL/GenBank/DDBJ whole genome shotgun (WGS) entry which is preliminary data.</text>
</comment>
<feature type="compositionally biased region" description="Low complexity" evidence="1">
    <location>
        <begin position="18"/>
        <end position="37"/>
    </location>
</feature>
<dbReference type="EMBL" id="JAQQWI010000007">
    <property type="protein sequence ID" value="KAK8027121.1"/>
    <property type="molecule type" value="Genomic_DNA"/>
</dbReference>
<feature type="transmembrane region" description="Helical" evidence="2">
    <location>
        <begin position="152"/>
        <end position="174"/>
    </location>
</feature>
<keyword evidence="2" id="KW-1133">Transmembrane helix</keyword>
<evidence type="ECO:0000256" key="2">
    <source>
        <dbReference type="SAM" id="Phobius"/>
    </source>
</evidence>
<feature type="compositionally biased region" description="Polar residues" evidence="1">
    <location>
        <begin position="386"/>
        <end position="396"/>
    </location>
</feature>
<keyword evidence="4" id="KW-1185">Reference proteome</keyword>
<sequence length="481" mass="52833">MSSPDDRRRPAVQHYTPSRTSSQGSSSSGSSLKQLRTPRFAEATSIHSPVDGRGPFADPPEATHAQPADVGFGYIGENTATKDSSNATVPMTPLKSAMKVPGTPARRFDNPLSPTFREEEILGKREQDTEKEQAKDLAIKTRVRFAKFALRGVNFSCSLIILSMLTSSFAIFNATKALPPQNGLPPWAENTNSWPQKVVLAAACLNLFICVLIFVGYCRGGHHRAEKVGVYYTLFAVGWFIFNMIIWAIAAGVLQFTRNNSGNKDMWGWACVQNHRSEVFSDKVDYALVCRLQNWTLICIIIEVVIEVISITLYSVIFYRYYTKRRLAKSMDMRDRARSDLYLAQLRSQSAPNTPGFGPKSPAFSQYALSPRFPPSAYKSLGEISEQPQPSFTPANNVAEPSSSFAQAASPQSESKPFSLQAPPKKAPSATPRQGTGALRTPDTPTAPVQNFDFVAPGEQQYAAVPIPGAYADAANKPVYR</sequence>
<reference evidence="3 4" key="1">
    <citation type="submission" date="2023-01" db="EMBL/GenBank/DDBJ databases">
        <title>Analysis of 21 Apiospora genomes using comparative genomics revels a genus with tremendous synthesis potential of carbohydrate active enzymes and secondary metabolites.</title>
        <authorList>
            <person name="Sorensen T."/>
        </authorList>
    </citation>
    <scope>NUCLEOTIDE SEQUENCE [LARGE SCALE GENOMIC DNA]</scope>
    <source>
        <strain evidence="3 4">CBS 20057</strain>
    </source>
</reference>
<keyword evidence="2" id="KW-0472">Membrane</keyword>
<feature type="transmembrane region" description="Helical" evidence="2">
    <location>
        <begin position="295"/>
        <end position="322"/>
    </location>
</feature>
<evidence type="ECO:0000313" key="4">
    <source>
        <dbReference type="Proteomes" id="UP001396898"/>
    </source>
</evidence>
<organism evidence="3 4">
    <name type="scientific">Apiospora marii</name>
    <dbReference type="NCBI Taxonomy" id="335849"/>
    <lineage>
        <taxon>Eukaryota</taxon>
        <taxon>Fungi</taxon>
        <taxon>Dikarya</taxon>
        <taxon>Ascomycota</taxon>
        <taxon>Pezizomycotina</taxon>
        <taxon>Sordariomycetes</taxon>
        <taxon>Xylariomycetidae</taxon>
        <taxon>Amphisphaeriales</taxon>
        <taxon>Apiosporaceae</taxon>
        <taxon>Apiospora</taxon>
    </lineage>
</organism>
<proteinExistence type="predicted"/>
<dbReference type="PANTHER" id="PTHR42069:SF1">
    <property type="entry name" value="MARVEL DOMAIN-CONTAINING PROTEIN"/>
    <property type="match status" value="1"/>
</dbReference>
<evidence type="ECO:0000313" key="3">
    <source>
        <dbReference type="EMBL" id="KAK8027121.1"/>
    </source>
</evidence>
<evidence type="ECO:0000256" key="1">
    <source>
        <dbReference type="SAM" id="MobiDB-lite"/>
    </source>
</evidence>
<gene>
    <name evidence="3" type="ORF">PG991_004177</name>
</gene>
<feature type="transmembrane region" description="Helical" evidence="2">
    <location>
        <begin position="194"/>
        <end position="218"/>
    </location>
</feature>
<feature type="transmembrane region" description="Helical" evidence="2">
    <location>
        <begin position="230"/>
        <end position="256"/>
    </location>
</feature>
<accession>A0ABR1S602</accession>
<feature type="region of interest" description="Disordered" evidence="1">
    <location>
        <begin position="384"/>
        <end position="451"/>
    </location>
</feature>
<keyword evidence="2" id="KW-0812">Transmembrane</keyword>
<protein>
    <submittedName>
        <fullName evidence="3">Uncharacterized protein</fullName>
    </submittedName>
</protein>
<dbReference type="Proteomes" id="UP001396898">
    <property type="component" value="Unassembled WGS sequence"/>
</dbReference>
<dbReference type="PANTHER" id="PTHR42069">
    <property type="entry name" value="HYPHAL ANASTAMOSIS-8 PROTEIN"/>
    <property type="match status" value="1"/>
</dbReference>
<name>A0ABR1S602_9PEZI</name>
<feature type="compositionally biased region" description="Polar residues" evidence="1">
    <location>
        <begin position="78"/>
        <end position="89"/>
    </location>
</feature>
<feature type="compositionally biased region" description="Low complexity" evidence="1">
    <location>
        <begin position="399"/>
        <end position="415"/>
    </location>
</feature>